<name>A0A379EBL9_9BACT</name>
<dbReference type="AlphaFoldDB" id="A0A379EBL9"/>
<dbReference type="EMBL" id="UGTM01000002">
    <property type="protein sequence ID" value="SUB93796.1"/>
    <property type="molecule type" value="Genomic_DNA"/>
</dbReference>
<proteinExistence type="predicted"/>
<accession>A0A379EBL9</accession>
<protein>
    <submittedName>
        <fullName evidence="1">Uncharacterized protein</fullName>
    </submittedName>
</protein>
<dbReference type="Proteomes" id="UP000255469">
    <property type="component" value="Unassembled WGS sequence"/>
</dbReference>
<evidence type="ECO:0000313" key="2">
    <source>
        <dbReference type="Proteomes" id="UP000255469"/>
    </source>
</evidence>
<evidence type="ECO:0000313" key="1">
    <source>
        <dbReference type="EMBL" id="SUB93796.1"/>
    </source>
</evidence>
<gene>
    <name evidence="1" type="ORF">NCTC13067_01648</name>
</gene>
<organism evidence="1 2">
    <name type="scientific">Prevotella denticola</name>
    <dbReference type="NCBI Taxonomy" id="28129"/>
    <lineage>
        <taxon>Bacteria</taxon>
        <taxon>Pseudomonadati</taxon>
        <taxon>Bacteroidota</taxon>
        <taxon>Bacteroidia</taxon>
        <taxon>Bacteroidales</taxon>
        <taxon>Prevotellaceae</taxon>
        <taxon>Prevotella</taxon>
    </lineage>
</organism>
<reference evidence="1 2" key="1">
    <citation type="submission" date="2018-06" db="EMBL/GenBank/DDBJ databases">
        <authorList>
            <consortium name="Pathogen Informatics"/>
            <person name="Doyle S."/>
        </authorList>
    </citation>
    <scope>NUCLEOTIDE SEQUENCE [LARGE SCALE GENOMIC DNA]</scope>
    <source>
        <strain evidence="1 2">NCTC13067</strain>
    </source>
</reference>
<sequence>MYVIFFNLMAISKKNESPLFQTCRKPIEKMVQTIEAKRLTDRHIASVQEKVLSCGASRRYLHVKQALVGMQVSTIWKGIGR</sequence>